<reference evidence="1" key="1">
    <citation type="submission" date="2020-04" db="EMBL/GenBank/DDBJ databases">
        <title>Analysis of mating type loci in Filobasidium floriforme.</title>
        <authorList>
            <person name="Nowrousian M."/>
        </authorList>
    </citation>
    <scope>NUCLEOTIDE SEQUENCE</scope>
    <source>
        <strain evidence="1">CBS 6242</strain>
    </source>
</reference>
<keyword evidence="2" id="KW-1185">Reference proteome</keyword>
<sequence length="224" mass="24894">MVNHSGKHDRDVILASKMRVRVGLGMITRHEALKFFLRLERQHFVHREGFHGLVVHHLDLREGFAGPIDDLEALDVISSPLFEGVGALDVHEVGSYLFEREDPNVFVDGIAVLFRMGLDKQDGIQTFGRNVFFQSVQKGAQVLRIIGRLAILLTFPHEGGDGFEIVFNSRHFGQVVLVVGGEGKDKGRGRNALRRCLESRLAGNPLLVPALSAILICSLRTPRS</sequence>
<protein>
    <submittedName>
        <fullName evidence="1">Uncharacterized protein</fullName>
    </submittedName>
</protein>
<gene>
    <name evidence="1" type="ORF">FFLO_01139</name>
</gene>
<dbReference type="EMBL" id="JABELV010000015">
    <property type="protein sequence ID" value="KAG7570941.1"/>
    <property type="molecule type" value="Genomic_DNA"/>
</dbReference>
<accession>A0A8K0NSY9</accession>
<organism evidence="1 2">
    <name type="scientific">Filobasidium floriforme</name>
    <dbReference type="NCBI Taxonomy" id="5210"/>
    <lineage>
        <taxon>Eukaryota</taxon>
        <taxon>Fungi</taxon>
        <taxon>Dikarya</taxon>
        <taxon>Basidiomycota</taxon>
        <taxon>Agaricomycotina</taxon>
        <taxon>Tremellomycetes</taxon>
        <taxon>Filobasidiales</taxon>
        <taxon>Filobasidiaceae</taxon>
        <taxon>Filobasidium</taxon>
    </lineage>
</organism>
<evidence type="ECO:0000313" key="1">
    <source>
        <dbReference type="EMBL" id="KAG7570941.1"/>
    </source>
</evidence>
<proteinExistence type="predicted"/>
<dbReference type="AlphaFoldDB" id="A0A8K0NSY9"/>
<evidence type="ECO:0000313" key="2">
    <source>
        <dbReference type="Proteomes" id="UP000812966"/>
    </source>
</evidence>
<dbReference type="Proteomes" id="UP000812966">
    <property type="component" value="Unassembled WGS sequence"/>
</dbReference>
<comment type="caution">
    <text evidence="1">The sequence shown here is derived from an EMBL/GenBank/DDBJ whole genome shotgun (WGS) entry which is preliminary data.</text>
</comment>
<name>A0A8K0NSY9_9TREE</name>